<organism evidence="1 2">
    <name type="scientific">Shewanella piezotolerans (strain WP3 / JCM 13877)</name>
    <dbReference type="NCBI Taxonomy" id="225849"/>
    <lineage>
        <taxon>Bacteria</taxon>
        <taxon>Pseudomonadati</taxon>
        <taxon>Pseudomonadota</taxon>
        <taxon>Gammaproteobacteria</taxon>
        <taxon>Alteromonadales</taxon>
        <taxon>Shewanellaceae</taxon>
        <taxon>Shewanella</taxon>
    </lineage>
</organism>
<dbReference type="Gene3D" id="3.30.429.10">
    <property type="entry name" value="Macrophage Migration Inhibitory Factor"/>
    <property type="match status" value="1"/>
</dbReference>
<dbReference type="RefSeq" id="WP_020911950.1">
    <property type="nucleotide sequence ID" value="NC_011566.1"/>
</dbReference>
<dbReference type="STRING" id="225849.swp_1808"/>
<dbReference type="eggNOG" id="COG3232">
    <property type="taxonomic scope" value="Bacteria"/>
</dbReference>
<name>B8CN70_SHEPW</name>
<reference evidence="1 2" key="1">
    <citation type="journal article" date="2008" name="PLoS ONE">
        <title>Environmental adaptation: genomic analysis of the piezotolerant and psychrotolerant deep-sea iron reducing bacterium Shewanella piezotolerans WP3.</title>
        <authorList>
            <person name="Wang F."/>
            <person name="Wang J."/>
            <person name="Jian H."/>
            <person name="Zhang B."/>
            <person name="Li S."/>
            <person name="Wang F."/>
            <person name="Zeng X."/>
            <person name="Gao L."/>
            <person name="Bartlett D.H."/>
            <person name="Yu J."/>
            <person name="Hu S."/>
            <person name="Xiao X."/>
        </authorList>
    </citation>
    <scope>NUCLEOTIDE SEQUENCE [LARGE SCALE GENOMIC DNA]</scope>
    <source>
        <strain evidence="2">WP3 / JCM 13877</strain>
    </source>
</reference>
<dbReference type="HOGENOM" id="CLU_139188_2_1_6"/>
<evidence type="ECO:0000313" key="1">
    <source>
        <dbReference type="EMBL" id="ACJ28572.1"/>
    </source>
</evidence>
<proteinExistence type="predicted"/>
<evidence type="ECO:0000313" key="2">
    <source>
        <dbReference type="Proteomes" id="UP000000753"/>
    </source>
</evidence>
<sequence>MPHCVIEYAKPLKHVISIEALVEATHQALIDSQLFESHAVKTRAHGVEHFRVGEDQDNTFVHIHTAIMPGRTDEQKALLLERVFEAISLITNTVSSVTMEIVDINKQSYIKIIN</sequence>
<dbReference type="OrthoDB" id="9814215at2"/>
<dbReference type="InterPro" id="IPR014347">
    <property type="entry name" value="Tautomerase/MIF_sf"/>
</dbReference>
<dbReference type="InterPro" id="IPR004220">
    <property type="entry name" value="5-COMe_2-OHmuconate_Isoase"/>
</dbReference>
<gene>
    <name evidence="1" type="ordered locus">swp_1808</name>
</gene>
<dbReference type="Pfam" id="PF02962">
    <property type="entry name" value="CHMI"/>
    <property type="match status" value="1"/>
</dbReference>
<dbReference type="CDD" id="cd00580">
    <property type="entry name" value="CHMI"/>
    <property type="match status" value="1"/>
</dbReference>
<dbReference type="AlphaFoldDB" id="B8CN70"/>
<protein>
    <submittedName>
        <fullName evidence="1">Probable 5-carboxymethyl-2-hydroxymuconate D-isomerase</fullName>
    </submittedName>
</protein>
<dbReference type="Proteomes" id="UP000000753">
    <property type="component" value="Chromosome"/>
</dbReference>
<dbReference type="PANTHER" id="PTHR37950">
    <property type="entry name" value="4-HYDROXYPHENYLACETATE CATABOLISM PROTEIN"/>
    <property type="match status" value="1"/>
</dbReference>
<keyword evidence="2" id="KW-1185">Reference proteome</keyword>
<dbReference type="GO" id="GO:0008704">
    <property type="term" value="F:5-carboxymethyl-2-hydroxymuconate delta-isomerase activity"/>
    <property type="evidence" value="ECO:0007669"/>
    <property type="project" value="InterPro"/>
</dbReference>
<accession>B8CN70</accession>
<dbReference type="SUPFAM" id="SSF55331">
    <property type="entry name" value="Tautomerase/MIF"/>
    <property type="match status" value="1"/>
</dbReference>
<dbReference type="PANTHER" id="PTHR37950:SF1">
    <property type="entry name" value="4-HYDROXYPHENYLACETATE CATABOLISM PROTEIN"/>
    <property type="match status" value="1"/>
</dbReference>
<dbReference type="EMBL" id="CP000472">
    <property type="protein sequence ID" value="ACJ28572.1"/>
    <property type="molecule type" value="Genomic_DNA"/>
</dbReference>
<dbReference type="KEGG" id="swp:swp_1808"/>